<sequence>MWRDSDTISKNTENTSFLRKEVFSDTSEKSSKQHSESLHQFSSSIGSLKNLNTKLQKINTLKKAHSGIDMLSVLNGLLPEKIATHNSDNSEVLAYFSEQWDDIVLVVNNIVSGKEIMDSESAMKALLRKIDSMIDEGKISDMVWQSKNPDKIIHSYGTSVLSYWQTLQNIQTTYKENTDVVSSLFDIGNNISGIYKQSFENTKNNINVSYKAFLKEYASLKEMYDLSPEQEKKLERIKKSFERILASKFEVQTLASSIEKSDIVQFSESFAEDFMDWTIWRYALAGIEWECKGFYAATIGFIEFTFKLVVDEKVRESLWKELWKLWKYLKDNSSEPGKVWADVLWKLSEEIKKIWALPQEKQAEAIGNIFGNIVGTMALWGWAVWAKNWLLNSVKWEKWISFASKMAEYRKIRTWEHLEKYVMDIEWGAWKWAKELTGKDMVSLLQEVRNGTMKISDVPKDMGIRDKVAELLKYGGEIPKESGFVNKAAWKTADLAISWADKLGKTTRKVLTDSPAGKIATTISTETISYITTTIANIDKGLWALEKIKKLLSVPENVCGKMKWVVETTGEWYTRTMALKTLNHLEETLSTLKENIFSLAENIYKDPRILATASRGFSYAVNNIKYLLERLIKDPLFANITEKWAIIAPIQGELWFLLEITQGLIGDIKSGTLSAIKQSNITIGSGKTAESHWINSTADFMLGQKEVLTYTGGMAKVTRQVEMVGENGEKITKELIGYKDHTGKMIIEPTYEMAQDFKNGYAVVTKNGKVDIIDKKWIASGLDIEVDKVGDIRITDDGRAIMEIKDWKVNSTWIFDMKSRKYIMIESNKNMKWDYHFGNEISFFKDTNGWRMINEEGKLVEGSFKTKPECLWTEWWGYFIAQDATGWRVIDMNGKLTEGSFKTKPEGFWRGGFVVQDATGWRISTRNGELTKGSFKTEPECLWHGFIAQDASGWRVISEYGKLTEGSFKNKPERLWTGYIAQDTSGWRVISMEGKLVKGSFKTEPECLWHGFIAQDINGWKIISRDGKLVEGSFKNRPETEMVGYVVQDSNGWKMITEDGKLVEGSFKNRPIWSWSGLVVQDTNGWNIITCKGKLVEKNFKNEPEMLWFGYVAEDTTGWRMVTYDGKIVEGSFKAKPEEIFENHDYFLAEDINWKFKIMNDKGNHIKIIFDNKPEKIGNYLVGKDTTGKFKIMNDKGNFLKVTFDNKPEKIGNFWLKIQTKKGLQFISEEWDIMPELFKDIQLGTDGNIRFEKLNGDFFEVDKKFFRKIEKSSSLQNNDVLLTTAFLSENKDYIEAGWRNVKRNIDLQTTRYIGEDAPKIIAVLEKDAKLEDFLVGLRVDNRETSSSFRKLITNFSDIKNVWDLKKKVSETVDEGIRVYIQKINARRDILNGEKARQGLGKFEELSPLEITYLKGKYKERMEEDFMQAIQQEMAIQEGKLSTMSPLLWNEDNLRKIMGKFVTKDMKPKLYMELGGTAGFEKWTEQSWRVRRTK</sequence>
<evidence type="ECO:0000256" key="1">
    <source>
        <dbReference type="SAM" id="Coils"/>
    </source>
</evidence>
<evidence type="ECO:0000313" key="2">
    <source>
        <dbReference type="EMBL" id="EKD30584.1"/>
    </source>
</evidence>
<reference evidence="2" key="1">
    <citation type="journal article" date="2012" name="Science">
        <title>Fermentation, hydrogen, and sulfur metabolism in multiple uncultivated bacterial phyla.</title>
        <authorList>
            <person name="Wrighton K.C."/>
            <person name="Thomas B.C."/>
            <person name="Sharon I."/>
            <person name="Miller C.S."/>
            <person name="Castelle C.J."/>
            <person name="VerBerkmoes N.C."/>
            <person name="Wilkins M.J."/>
            <person name="Hettich R.L."/>
            <person name="Lipton M.S."/>
            <person name="Williams K.H."/>
            <person name="Long P.E."/>
            <person name="Banfield J.F."/>
        </authorList>
    </citation>
    <scope>NUCLEOTIDE SEQUENCE [LARGE SCALE GENOMIC DNA]</scope>
</reference>
<gene>
    <name evidence="2" type="ORF">ACD_78C00001G0002</name>
</gene>
<accession>K1YYV3</accession>
<dbReference type="Pfam" id="PF14903">
    <property type="entry name" value="WG_beta_rep"/>
    <property type="match status" value="1"/>
</dbReference>
<organism evidence="2">
    <name type="scientific">uncultured bacterium</name>
    <name type="common">gcode 4</name>
    <dbReference type="NCBI Taxonomy" id="1234023"/>
    <lineage>
        <taxon>Bacteria</taxon>
        <taxon>environmental samples</taxon>
    </lineage>
</organism>
<dbReference type="InterPro" id="IPR032774">
    <property type="entry name" value="WG_beta_rep"/>
</dbReference>
<keyword evidence="1" id="KW-0175">Coiled coil</keyword>
<proteinExistence type="predicted"/>
<comment type="caution">
    <text evidence="2">The sequence shown here is derived from an EMBL/GenBank/DDBJ whole genome shotgun (WGS) entry which is preliminary data.</text>
</comment>
<dbReference type="EMBL" id="AMFJ01034001">
    <property type="protein sequence ID" value="EKD30584.1"/>
    <property type="molecule type" value="Genomic_DNA"/>
</dbReference>
<protein>
    <submittedName>
        <fullName evidence="2">Uncharacterized protein</fullName>
    </submittedName>
</protein>
<feature type="coiled-coil region" evidence="1">
    <location>
        <begin position="575"/>
        <end position="602"/>
    </location>
</feature>
<name>K1YYV3_9BACT</name>